<proteinExistence type="evidence at transcript level"/>
<accession>B3DNF9</accession>
<evidence type="ECO:0000313" key="1">
    <source>
        <dbReference type="EMBL" id="ACD99511.1"/>
    </source>
</evidence>
<organism evidence="1">
    <name type="scientific">Drosophila melanogaster</name>
    <name type="common">Fruit fly</name>
    <dbReference type="NCBI Taxonomy" id="7227"/>
    <lineage>
        <taxon>Eukaryota</taxon>
        <taxon>Metazoa</taxon>
        <taxon>Ecdysozoa</taxon>
        <taxon>Arthropoda</taxon>
        <taxon>Hexapoda</taxon>
        <taxon>Insecta</taxon>
        <taxon>Pterygota</taxon>
        <taxon>Neoptera</taxon>
        <taxon>Endopterygota</taxon>
        <taxon>Diptera</taxon>
        <taxon>Brachycera</taxon>
        <taxon>Muscomorpha</taxon>
        <taxon>Ephydroidea</taxon>
        <taxon>Drosophilidae</taxon>
        <taxon>Drosophila</taxon>
        <taxon>Sophophora</taxon>
    </lineage>
</organism>
<reference evidence="1" key="1">
    <citation type="submission" date="2008-06" db="EMBL/GenBank/DDBJ databases">
        <authorList>
            <person name="Carlson J."/>
            <person name="Booth B."/>
            <person name="Frise E."/>
            <person name="Park S."/>
            <person name="Wan K."/>
            <person name="Yu C."/>
            <person name="Celniker S."/>
        </authorList>
    </citation>
    <scope>NUCLEOTIDE SEQUENCE</scope>
</reference>
<gene>
    <name evidence="1" type="primary">CG13068-RA</name>
</gene>
<dbReference type="AlphaFoldDB" id="B3DNF9"/>
<dbReference type="EMBL" id="BT032947">
    <property type="protein sequence ID" value="ACD99511.1"/>
    <property type="molecule type" value="mRNA"/>
</dbReference>
<feature type="non-terminal residue" evidence="1">
    <location>
        <position position="1"/>
    </location>
</feature>
<protein>
    <submittedName>
        <fullName evidence="1">IP20562p</fullName>
    </submittedName>
</protein>
<name>B3DNF9_DROME</name>
<sequence>SLSCALWWPAPRLSPSPLSWPPLQWLQLLLPAWSPLPVRSTWPATSTVWLLLQLLPLPTPLQLPPLPIPLQLPPLLIPLQLPLPTLLIRMPPTLTALHTPLFCKTD</sequence>